<evidence type="ECO:0000313" key="2">
    <source>
        <dbReference type="EMBL" id="MFC0392490.1"/>
    </source>
</evidence>
<dbReference type="PANTHER" id="PTHR33570:SF2">
    <property type="entry name" value="CARBOXYMUCONOLACTONE DECARBOXYLASE-LIKE DOMAIN-CONTAINING PROTEIN"/>
    <property type="match status" value="1"/>
</dbReference>
<keyword evidence="3" id="KW-1185">Reference proteome</keyword>
<gene>
    <name evidence="2" type="ORF">ACFFJ8_14045</name>
</gene>
<feature type="domain" description="Carboxymuconolactone decarboxylase-like" evidence="1">
    <location>
        <begin position="41"/>
        <end position="124"/>
    </location>
</feature>
<proteinExistence type="predicted"/>
<comment type="caution">
    <text evidence="2">The sequence shown here is derived from an EMBL/GenBank/DDBJ whole genome shotgun (WGS) entry which is preliminary data.</text>
</comment>
<dbReference type="PANTHER" id="PTHR33570">
    <property type="entry name" value="4-CARBOXYMUCONOLACTONE DECARBOXYLASE FAMILY PROTEIN"/>
    <property type="match status" value="1"/>
</dbReference>
<evidence type="ECO:0000259" key="1">
    <source>
        <dbReference type="Pfam" id="PF02627"/>
    </source>
</evidence>
<dbReference type="RefSeq" id="WP_204819571.1">
    <property type="nucleotide sequence ID" value="NZ_JANHOF010000003.1"/>
</dbReference>
<dbReference type="InterPro" id="IPR052512">
    <property type="entry name" value="4CMD/NDH-1_regulator"/>
</dbReference>
<dbReference type="Gene3D" id="1.20.1290.10">
    <property type="entry name" value="AhpD-like"/>
    <property type="match status" value="1"/>
</dbReference>
<reference evidence="2 3" key="1">
    <citation type="submission" date="2024-09" db="EMBL/GenBank/DDBJ databases">
        <authorList>
            <person name="Sun Q."/>
            <person name="Mori K."/>
        </authorList>
    </citation>
    <scope>NUCLEOTIDE SEQUENCE [LARGE SCALE GENOMIC DNA]</scope>
    <source>
        <strain evidence="2 3">CCM 4839</strain>
    </source>
</reference>
<organism evidence="2 3">
    <name type="scientific">Paenibacillus mendelii</name>
    <dbReference type="NCBI Taxonomy" id="206163"/>
    <lineage>
        <taxon>Bacteria</taxon>
        <taxon>Bacillati</taxon>
        <taxon>Bacillota</taxon>
        <taxon>Bacilli</taxon>
        <taxon>Bacillales</taxon>
        <taxon>Paenibacillaceae</taxon>
        <taxon>Paenibacillus</taxon>
    </lineage>
</organism>
<sequence>MHEKEESQMQAYRHRKGLEVLDDMMGAQGQAAYEQMKQLHPDFAEILIGLFGDFYSRPVLDKKQKALVTLTTLITQIALPQLRLHTRTALNAGLTEREITEAAIQCIPYVGFPAVTNAMQAIQEVLQSGPTNE</sequence>
<evidence type="ECO:0000313" key="3">
    <source>
        <dbReference type="Proteomes" id="UP001589818"/>
    </source>
</evidence>
<dbReference type="SUPFAM" id="SSF69118">
    <property type="entry name" value="AhpD-like"/>
    <property type="match status" value="1"/>
</dbReference>
<dbReference type="Pfam" id="PF02627">
    <property type="entry name" value="CMD"/>
    <property type="match status" value="1"/>
</dbReference>
<dbReference type="InterPro" id="IPR029032">
    <property type="entry name" value="AhpD-like"/>
</dbReference>
<accession>A0ABV6J9C2</accession>
<dbReference type="Proteomes" id="UP001589818">
    <property type="component" value="Unassembled WGS sequence"/>
</dbReference>
<protein>
    <submittedName>
        <fullName evidence="2">Carboxymuconolactone decarboxylase family protein</fullName>
    </submittedName>
</protein>
<name>A0ABV6J9C2_9BACL</name>
<dbReference type="InterPro" id="IPR003779">
    <property type="entry name" value="CMD-like"/>
</dbReference>
<dbReference type="EMBL" id="JBHLVF010000017">
    <property type="protein sequence ID" value="MFC0392490.1"/>
    <property type="molecule type" value="Genomic_DNA"/>
</dbReference>